<feature type="compositionally biased region" description="Pro residues" evidence="7">
    <location>
        <begin position="48"/>
        <end position="60"/>
    </location>
</feature>
<dbReference type="EMBL" id="JAUTDP010000006">
    <property type="protein sequence ID" value="KAK3398213.1"/>
    <property type="molecule type" value="Genomic_DNA"/>
</dbReference>
<protein>
    <recommendedName>
        <fullName evidence="8">Zn(2)-C6 fungal-type domain-containing protein</fullName>
    </recommendedName>
</protein>
<dbReference type="Gene3D" id="4.10.240.10">
    <property type="entry name" value="Zn(2)-C6 fungal-type DNA-binding domain"/>
    <property type="match status" value="1"/>
</dbReference>
<feature type="compositionally biased region" description="Polar residues" evidence="7">
    <location>
        <begin position="571"/>
        <end position="582"/>
    </location>
</feature>
<evidence type="ECO:0000256" key="1">
    <source>
        <dbReference type="ARBA" id="ARBA00022723"/>
    </source>
</evidence>
<dbReference type="GO" id="GO:0000981">
    <property type="term" value="F:DNA-binding transcription factor activity, RNA polymerase II-specific"/>
    <property type="evidence" value="ECO:0007669"/>
    <property type="project" value="InterPro"/>
</dbReference>
<dbReference type="PROSITE" id="PS50048">
    <property type="entry name" value="ZN2_CY6_FUNGAL_2"/>
    <property type="match status" value="1"/>
</dbReference>
<feature type="region of interest" description="Disordered" evidence="7">
    <location>
        <begin position="461"/>
        <end position="510"/>
    </location>
</feature>
<keyword evidence="4" id="KW-0238">DNA-binding</keyword>
<evidence type="ECO:0000256" key="2">
    <source>
        <dbReference type="ARBA" id="ARBA00022833"/>
    </source>
</evidence>
<feature type="compositionally biased region" description="Polar residues" evidence="7">
    <location>
        <begin position="1"/>
        <end position="15"/>
    </location>
</feature>
<feature type="region of interest" description="Disordered" evidence="7">
    <location>
        <begin position="150"/>
        <end position="187"/>
    </location>
</feature>
<keyword evidence="5" id="KW-0804">Transcription</keyword>
<evidence type="ECO:0000313" key="10">
    <source>
        <dbReference type="Proteomes" id="UP001281003"/>
    </source>
</evidence>
<feature type="region of interest" description="Disordered" evidence="7">
    <location>
        <begin position="1"/>
        <end position="20"/>
    </location>
</feature>
<evidence type="ECO:0000256" key="5">
    <source>
        <dbReference type="ARBA" id="ARBA00023163"/>
    </source>
</evidence>
<sequence>MQPLSQRSDVPQNTIGKRRGISDLAQFALDLNWVRADSKSTARSKSYPSPPMSGSPPLPPKASQEAAERRQGVYQATIRDGYRGTAITHGGEVLRPGTMGHPRPYLPNPPERMPYEYQRPESSITRPHPYDGPHGTPTLQPLFSPVAMSGGVGGPLPGPPAHSTALYHSGHDSHPQTSPKPQRKTKGHVASACVPCKRAHLRCDARRPCSRCSSSGKDDACIDVQHKKRGRPRLRDDRADIKYDSTRFGVPSDGMRRPLSSQYHSGSSSILTFDDTLRRTQSYRVLKSQPPDSAMSRFAERSSAHDSSLFLAPLTMSTRPPEPVAYLTVDLQIRKASKTFLDTIGRVSVHDLRLADLVIGHDREKVASIQRQMVEKQRRNEPNYLPPIFGKAEEERVMEMLSFSSEEVSKYPLDRQDILTFLGQDGSPRQLSLGTALSKRDSIYYVVLVLTSLTSPVQPFKYSESSTNVRDTTQPYQPYTQGPPVTTDFSTRHSRPGDSGYGEGTHVPAAHPPPRSMTGFGSSMPSAYLSSPSRTEYTSVMPPFQIPRSELVSPGRPGPLPAFQLPPIRSHQPNAIQPQEMQYRNREERSRVDIGGLLDHPNPADHTRQ</sequence>
<evidence type="ECO:0000259" key="8">
    <source>
        <dbReference type="PROSITE" id="PS50048"/>
    </source>
</evidence>
<dbReference type="AlphaFoldDB" id="A0AAE0UBN4"/>
<evidence type="ECO:0000256" key="3">
    <source>
        <dbReference type="ARBA" id="ARBA00023015"/>
    </source>
</evidence>
<feature type="region of interest" description="Disordered" evidence="7">
    <location>
        <begin position="35"/>
        <end position="101"/>
    </location>
</feature>
<dbReference type="PANTHER" id="PTHR47659">
    <property type="entry name" value="ZN(II)2CYS6 TRANSCRIPTION FACTOR (EUROFUNG)-RELATED"/>
    <property type="match status" value="1"/>
</dbReference>
<reference evidence="9" key="2">
    <citation type="submission" date="2023-07" db="EMBL/GenBank/DDBJ databases">
        <authorList>
            <consortium name="Lawrence Berkeley National Laboratory"/>
            <person name="Haridas S."/>
            <person name="Hensen N."/>
            <person name="Bonometti L."/>
            <person name="Westerberg I."/>
            <person name="Brannstrom I.O."/>
            <person name="Guillou S."/>
            <person name="Cros-Aarteil S."/>
            <person name="Calhoun S."/>
            <person name="Kuo A."/>
            <person name="Mondo S."/>
            <person name="Pangilinan J."/>
            <person name="Riley R."/>
            <person name="LaButti K."/>
            <person name="Andreopoulos B."/>
            <person name="Lipzen A."/>
            <person name="Chen C."/>
            <person name="Yanf M."/>
            <person name="Daum C."/>
            <person name="Ng V."/>
            <person name="Clum A."/>
            <person name="Steindorff A."/>
            <person name="Ohm R."/>
            <person name="Martin F."/>
            <person name="Silar P."/>
            <person name="Natvig D."/>
            <person name="Lalanne C."/>
            <person name="Gautier V."/>
            <person name="Ament-velasquez S.L."/>
            <person name="Kruys A."/>
            <person name="Hutchinson M.I."/>
            <person name="Powell A.J."/>
            <person name="Barry K."/>
            <person name="Miller A.N."/>
            <person name="Grigoriev I.V."/>
            <person name="Debuchy R."/>
            <person name="Gladieux P."/>
            <person name="Thoren M.H."/>
            <person name="Johannesson H."/>
        </authorList>
    </citation>
    <scope>NUCLEOTIDE SEQUENCE</scope>
    <source>
        <strain evidence="9">FGSC 1904</strain>
    </source>
</reference>
<keyword evidence="1" id="KW-0479">Metal-binding</keyword>
<evidence type="ECO:0000256" key="6">
    <source>
        <dbReference type="ARBA" id="ARBA00023242"/>
    </source>
</evidence>
<evidence type="ECO:0000313" key="9">
    <source>
        <dbReference type="EMBL" id="KAK3398213.1"/>
    </source>
</evidence>
<accession>A0AAE0UBN4</accession>
<evidence type="ECO:0000256" key="7">
    <source>
        <dbReference type="SAM" id="MobiDB-lite"/>
    </source>
</evidence>
<name>A0AAE0UBN4_SORBR</name>
<feature type="compositionally biased region" description="Basic and acidic residues" evidence="7">
    <location>
        <begin position="583"/>
        <end position="592"/>
    </location>
</feature>
<feature type="compositionally biased region" description="Low complexity" evidence="7">
    <location>
        <begin position="472"/>
        <end position="487"/>
    </location>
</feature>
<dbReference type="InterPro" id="IPR050335">
    <property type="entry name" value="ERT1_acuK_gluconeogen_tf"/>
</dbReference>
<evidence type="ECO:0000256" key="4">
    <source>
        <dbReference type="ARBA" id="ARBA00023125"/>
    </source>
</evidence>
<dbReference type="InterPro" id="IPR001138">
    <property type="entry name" value="Zn2Cys6_DnaBD"/>
</dbReference>
<reference evidence="9" key="1">
    <citation type="journal article" date="2023" name="Mol. Phylogenet. Evol.">
        <title>Genome-scale phylogeny and comparative genomics of the fungal order Sordariales.</title>
        <authorList>
            <person name="Hensen N."/>
            <person name="Bonometti L."/>
            <person name="Westerberg I."/>
            <person name="Brannstrom I.O."/>
            <person name="Guillou S."/>
            <person name="Cros-Aarteil S."/>
            <person name="Calhoun S."/>
            <person name="Haridas S."/>
            <person name="Kuo A."/>
            <person name="Mondo S."/>
            <person name="Pangilinan J."/>
            <person name="Riley R."/>
            <person name="LaButti K."/>
            <person name="Andreopoulos B."/>
            <person name="Lipzen A."/>
            <person name="Chen C."/>
            <person name="Yan M."/>
            <person name="Daum C."/>
            <person name="Ng V."/>
            <person name="Clum A."/>
            <person name="Steindorff A."/>
            <person name="Ohm R.A."/>
            <person name="Martin F."/>
            <person name="Silar P."/>
            <person name="Natvig D.O."/>
            <person name="Lalanne C."/>
            <person name="Gautier V."/>
            <person name="Ament-Velasquez S.L."/>
            <person name="Kruys A."/>
            <person name="Hutchinson M.I."/>
            <person name="Powell A.J."/>
            <person name="Barry K."/>
            <person name="Miller A.N."/>
            <person name="Grigoriev I.V."/>
            <person name="Debuchy R."/>
            <person name="Gladieux P."/>
            <person name="Hiltunen Thoren M."/>
            <person name="Johannesson H."/>
        </authorList>
    </citation>
    <scope>NUCLEOTIDE SEQUENCE</scope>
    <source>
        <strain evidence="9">FGSC 1904</strain>
    </source>
</reference>
<organism evidence="9 10">
    <name type="scientific">Sordaria brevicollis</name>
    <dbReference type="NCBI Taxonomy" id="83679"/>
    <lineage>
        <taxon>Eukaryota</taxon>
        <taxon>Fungi</taxon>
        <taxon>Dikarya</taxon>
        <taxon>Ascomycota</taxon>
        <taxon>Pezizomycotina</taxon>
        <taxon>Sordariomycetes</taxon>
        <taxon>Sordariomycetidae</taxon>
        <taxon>Sordariales</taxon>
        <taxon>Sordariaceae</taxon>
        <taxon>Sordaria</taxon>
    </lineage>
</organism>
<feature type="region of interest" description="Disordered" evidence="7">
    <location>
        <begin position="551"/>
        <end position="609"/>
    </location>
</feature>
<dbReference type="Proteomes" id="UP001281003">
    <property type="component" value="Unassembled WGS sequence"/>
</dbReference>
<dbReference type="GO" id="GO:0003677">
    <property type="term" value="F:DNA binding"/>
    <property type="evidence" value="ECO:0007669"/>
    <property type="project" value="UniProtKB-KW"/>
</dbReference>
<comment type="caution">
    <text evidence="9">The sequence shown here is derived from an EMBL/GenBank/DDBJ whole genome shotgun (WGS) entry which is preliminary data.</text>
</comment>
<dbReference type="PANTHER" id="PTHR47659:SF4">
    <property type="entry name" value="ZN(II)2CYS6 TRANSCRIPTION FACTOR (EUROFUNG)"/>
    <property type="match status" value="1"/>
</dbReference>
<dbReference type="Pfam" id="PF00172">
    <property type="entry name" value="Zn_clus"/>
    <property type="match status" value="1"/>
</dbReference>
<dbReference type="InterPro" id="IPR036864">
    <property type="entry name" value="Zn2-C6_fun-type_DNA-bd_sf"/>
</dbReference>
<dbReference type="SMART" id="SM00066">
    <property type="entry name" value="GAL4"/>
    <property type="match status" value="1"/>
</dbReference>
<feature type="domain" description="Zn(2)-C6 fungal-type" evidence="8">
    <location>
        <begin position="192"/>
        <end position="221"/>
    </location>
</feature>
<keyword evidence="2" id="KW-0862">Zinc</keyword>
<gene>
    <name evidence="9" type="ORF">B0T20DRAFT_202525</name>
</gene>
<dbReference type="CDD" id="cd00067">
    <property type="entry name" value="GAL4"/>
    <property type="match status" value="1"/>
</dbReference>
<dbReference type="GO" id="GO:0008270">
    <property type="term" value="F:zinc ion binding"/>
    <property type="evidence" value="ECO:0007669"/>
    <property type="project" value="InterPro"/>
</dbReference>
<dbReference type="PROSITE" id="PS00463">
    <property type="entry name" value="ZN2_CY6_FUNGAL_1"/>
    <property type="match status" value="1"/>
</dbReference>
<keyword evidence="3" id="KW-0805">Transcription regulation</keyword>
<proteinExistence type="predicted"/>
<dbReference type="SUPFAM" id="SSF57701">
    <property type="entry name" value="Zn2/Cys6 DNA-binding domain"/>
    <property type="match status" value="1"/>
</dbReference>
<keyword evidence="6" id="KW-0539">Nucleus</keyword>
<keyword evidence="10" id="KW-1185">Reference proteome</keyword>